<gene>
    <name evidence="1" type="primary">Dana\GF26941</name>
    <name evidence="1" type="ORF">GF26941</name>
</gene>
<evidence type="ECO:0000313" key="2">
    <source>
        <dbReference type="Proteomes" id="UP000007801"/>
    </source>
</evidence>
<evidence type="ECO:0000313" key="1">
    <source>
        <dbReference type="EMBL" id="KPU73758.1"/>
    </source>
</evidence>
<proteinExistence type="predicted"/>
<sequence length="122" mass="13617">MARQKECDDSCSTGNPAKWSKLYTRYPQTALKITNKDQEPTDPKVIPPMKHTRQVIMMLPTCHHHHPPTASLPLCLPGARRPRTCEDTSHDQPVGASQAMSKMSSKSFSVAAAQMTLHYDVM</sequence>
<keyword evidence="2" id="KW-1185">Reference proteome</keyword>
<reference evidence="1 2" key="1">
    <citation type="journal article" date="2007" name="Nature">
        <title>Evolution of genes and genomes on the Drosophila phylogeny.</title>
        <authorList>
            <consortium name="Drosophila 12 Genomes Consortium"/>
            <person name="Clark A.G."/>
            <person name="Eisen M.B."/>
            <person name="Smith D.R."/>
            <person name="Bergman C.M."/>
            <person name="Oliver B."/>
            <person name="Markow T.A."/>
            <person name="Kaufman T.C."/>
            <person name="Kellis M."/>
            <person name="Gelbart W."/>
            <person name="Iyer V.N."/>
            <person name="Pollard D.A."/>
            <person name="Sackton T.B."/>
            <person name="Larracuente A.M."/>
            <person name="Singh N.D."/>
            <person name="Abad J.P."/>
            <person name="Abt D.N."/>
            <person name="Adryan B."/>
            <person name="Aguade M."/>
            <person name="Akashi H."/>
            <person name="Anderson W.W."/>
            <person name="Aquadro C.F."/>
            <person name="Ardell D.H."/>
            <person name="Arguello R."/>
            <person name="Artieri C.G."/>
            <person name="Barbash D.A."/>
            <person name="Barker D."/>
            <person name="Barsanti P."/>
            <person name="Batterham P."/>
            <person name="Batzoglou S."/>
            <person name="Begun D."/>
            <person name="Bhutkar A."/>
            <person name="Blanco E."/>
            <person name="Bosak S.A."/>
            <person name="Bradley R.K."/>
            <person name="Brand A.D."/>
            <person name="Brent M.R."/>
            <person name="Brooks A.N."/>
            <person name="Brown R.H."/>
            <person name="Butlin R.K."/>
            <person name="Caggese C."/>
            <person name="Calvi B.R."/>
            <person name="Bernardo de Carvalho A."/>
            <person name="Caspi A."/>
            <person name="Castrezana S."/>
            <person name="Celniker S.E."/>
            <person name="Chang J.L."/>
            <person name="Chapple C."/>
            <person name="Chatterji S."/>
            <person name="Chinwalla A."/>
            <person name="Civetta A."/>
            <person name="Clifton S.W."/>
            <person name="Comeron J.M."/>
            <person name="Costello J.C."/>
            <person name="Coyne J.A."/>
            <person name="Daub J."/>
            <person name="David R.G."/>
            <person name="Delcher A.L."/>
            <person name="Delehaunty K."/>
            <person name="Do C.B."/>
            <person name="Ebling H."/>
            <person name="Edwards K."/>
            <person name="Eickbush T."/>
            <person name="Evans J.D."/>
            <person name="Filipski A."/>
            <person name="Findeiss S."/>
            <person name="Freyhult E."/>
            <person name="Fulton L."/>
            <person name="Fulton R."/>
            <person name="Garcia A.C."/>
            <person name="Gardiner A."/>
            <person name="Garfield D.A."/>
            <person name="Garvin B.E."/>
            <person name="Gibson G."/>
            <person name="Gilbert D."/>
            <person name="Gnerre S."/>
            <person name="Godfrey J."/>
            <person name="Good R."/>
            <person name="Gotea V."/>
            <person name="Gravely B."/>
            <person name="Greenberg A.J."/>
            <person name="Griffiths-Jones S."/>
            <person name="Gross S."/>
            <person name="Guigo R."/>
            <person name="Gustafson E.A."/>
            <person name="Haerty W."/>
            <person name="Hahn M.W."/>
            <person name="Halligan D.L."/>
            <person name="Halpern A.L."/>
            <person name="Halter G.M."/>
            <person name="Han M.V."/>
            <person name="Heger A."/>
            <person name="Hillier L."/>
            <person name="Hinrichs A.S."/>
            <person name="Holmes I."/>
            <person name="Hoskins R.A."/>
            <person name="Hubisz M.J."/>
            <person name="Hultmark D."/>
            <person name="Huntley M.A."/>
            <person name="Jaffe D.B."/>
            <person name="Jagadeeshan S."/>
            <person name="Jeck W.R."/>
            <person name="Johnson J."/>
            <person name="Jones C.D."/>
            <person name="Jordan W.C."/>
            <person name="Karpen G.H."/>
            <person name="Kataoka E."/>
            <person name="Keightley P.D."/>
            <person name="Kheradpour P."/>
            <person name="Kirkness E.F."/>
            <person name="Koerich L.B."/>
            <person name="Kristiansen K."/>
            <person name="Kudrna D."/>
            <person name="Kulathinal R.J."/>
            <person name="Kumar S."/>
            <person name="Kwok R."/>
            <person name="Lander E."/>
            <person name="Langley C.H."/>
            <person name="Lapoint R."/>
            <person name="Lazzaro B.P."/>
            <person name="Lee S.J."/>
            <person name="Levesque L."/>
            <person name="Li R."/>
            <person name="Lin C.F."/>
            <person name="Lin M.F."/>
            <person name="Lindblad-Toh K."/>
            <person name="Llopart A."/>
            <person name="Long M."/>
            <person name="Low L."/>
            <person name="Lozovsky E."/>
            <person name="Lu J."/>
            <person name="Luo M."/>
            <person name="Machado C.A."/>
            <person name="Makalowski W."/>
            <person name="Marzo M."/>
            <person name="Matsuda M."/>
            <person name="Matzkin L."/>
            <person name="McAllister B."/>
            <person name="McBride C.S."/>
            <person name="McKernan B."/>
            <person name="McKernan K."/>
            <person name="Mendez-Lago M."/>
            <person name="Minx P."/>
            <person name="Mollenhauer M.U."/>
            <person name="Montooth K."/>
            <person name="Mount S.M."/>
            <person name="Mu X."/>
            <person name="Myers E."/>
            <person name="Negre B."/>
            <person name="Newfeld S."/>
            <person name="Nielsen R."/>
            <person name="Noor M.A."/>
            <person name="O'Grady P."/>
            <person name="Pachter L."/>
            <person name="Papaceit M."/>
            <person name="Parisi M.J."/>
            <person name="Parisi M."/>
            <person name="Parts L."/>
            <person name="Pedersen J.S."/>
            <person name="Pesole G."/>
            <person name="Phillippy A.M."/>
            <person name="Ponting C.P."/>
            <person name="Pop M."/>
            <person name="Porcelli D."/>
            <person name="Powell J.R."/>
            <person name="Prohaska S."/>
            <person name="Pruitt K."/>
            <person name="Puig M."/>
            <person name="Quesneville H."/>
            <person name="Ram K.R."/>
            <person name="Rand D."/>
            <person name="Rasmussen M.D."/>
            <person name="Reed L.K."/>
            <person name="Reenan R."/>
            <person name="Reily A."/>
            <person name="Remington K.A."/>
            <person name="Rieger T.T."/>
            <person name="Ritchie M.G."/>
            <person name="Robin C."/>
            <person name="Rogers Y.H."/>
            <person name="Rohde C."/>
            <person name="Rozas J."/>
            <person name="Rubenfield M.J."/>
            <person name="Ruiz A."/>
            <person name="Russo S."/>
            <person name="Salzberg S.L."/>
            <person name="Sanchez-Gracia A."/>
            <person name="Saranga D.J."/>
            <person name="Sato H."/>
            <person name="Schaeffer S.W."/>
            <person name="Schatz M.C."/>
            <person name="Schlenke T."/>
            <person name="Schwartz R."/>
            <person name="Segarra C."/>
            <person name="Singh R.S."/>
            <person name="Sirot L."/>
            <person name="Sirota M."/>
            <person name="Sisneros N.B."/>
            <person name="Smith C.D."/>
            <person name="Smith T.F."/>
            <person name="Spieth J."/>
            <person name="Stage D.E."/>
            <person name="Stark A."/>
            <person name="Stephan W."/>
            <person name="Strausberg R.L."/>
            <person name="Strempel S."/>
            <person name="Sturgill D."/>
            <person name="Sutton G."/>
            <person name="Sutton G.G."/>
            <person name="Tao W."/>
            <person name="Teichmann S."/>
            <person name="Tobari Y.N."/>
            <person name="Tomimura Y."/>
            <person name="Tsolas J.M."/>
            <person name="Valente V.L."/>
            <person name="Venter E."/>
            <person name="Venter J.C."/>
            <person name="Vicario S."/>
            <person name="Vieira F.G."/>
            <person name="Vilella A.J."/>
            <person name="Villasante A."/>
            <person name="Walenz B."/>
            <person name="Wang J."/>
            <person name="Wasserman M."/>
            <person name="Watts T."/>
            <person name="Wilson D."/>
            <person name="Wilson R.K."/>
            <person name="Wing R.A."/>
            <person name="Wolfner M.F."/>
            <person name="Wong A."/>
            <person name="Wong G.K."/>
            <person name="Wu C.I."/>
            <person name="Wu G."/>
            <person name="Yamamoto D."/>
            <person name="Yang H.P."/>
            <person name="Yang S.P."/>
            <person name="Yorke J.A."/>
            <person name="Yoshida K."/>
            <person name="Zdobnov E."/>
            <person name="Zhang P."/>
            <person name="Zhang Y."/>
            <person name="Zimin A.V."/>
            <person name="Baldwin J."/>
            <person name="Abdouelleil A."/>
            <person name="Abdulkadir J."/>
            <person name="Abebe A."/>
            <person name="Abera B."/>
            <person name="Abreu J."/>
            <person name="Acer S.C."/>
            <person name="Aftuck L."/>
            <person name="Alexander A."/>
            <person name="An P."/>
            <person name="Anderson E."/>
            <person name="Anderson S."/>
            <person name="Arachi H."/>
            <person name="Azer M."/>
            <person name="Bachantsang P."/>
            <person name="Barry A."/>
            <person name="Bayul T."/>
            <person name="Berlin A."/>
            <person name="Bessette D."/>
            <person name="Bloom T."/>
            <person name="Blye J."/>
            <person name="Boguslavskiy L."/>
            <person name="Bonnet C."/>
            <person name="Boukhgalter B."/>
            <person name="Bourzgui I."/>
            <person name="Brown A."/>
            <person name="Cahill P."/>
            <person name="Channer S."/>
            <person name="Cheshatsang Y."/>
            <person name="Chuda L."/>
            <person name="Citroen M."/>
            <person name="Collymore A."/>
            <person name="Cooke P."/>
            <person name="Costello M."/>
            <person name="D'Aco K."/>
            <person name="Daza R."/>
            <person name="De Haan G."/>
            <person name="DeGray S."/>
            <person name="DeMaso C."/>
            <person name="Dhargay N."/>
            <person name="Dooley K."/>
            <person name="Dooley E."/>
            <person name="Doricent M."/>
            <person name="Dorje P."/>
            <person name="Dorjee K."/>
            <person name="Dupes A."/>
            <person name="Elong R."/>
            <person name="Falk J."/>
            <person name="Farina A."/>
            <person name="Faro S."/>
            <person name="Ferguson D."/>
            <person name="Fisher S."/>
            <person name="Foley C.D."/>
            <person name="Franke A."/>
            <person name="Friedrich D."/>
            <person name="Gadbois L."/>
            <person name="Gearin G."/>
            <person name="Gearin C.R."/>
            <person name="Giannoukos G."/>
            <person name="Goode T."/>
            <person name="Graham J."/>
            <person name="Grandbois E."/>
            <person name="Grewal S."/>
            <person name="Gyaltsen K."/>
            <person name="Hafez N."/>
            <person name="Hagos B."/>
            <person name="Hall J."/>
            <person name="Henson C."/>
            <person name="Hollinger A."/>
            <person name="Honan T."/>
            <person name="Huard M.D."/>
            <person name="Hughes L."/>
            <person name="Hurhula B."/>
            <person name="Husby M.E."/>
            <person name="Kamat A."/>
            <person name="Kanga B."/>
            <person name="Kashin S."/>
            <person name="Khazanovich D."/>
            <person name="Kisner P."/>
            <person name="Lance K."/>
            <person name="Lara M."/>
            <person name="Lee W."/>
            <person name="Lennon N."/>
            <person name="Letendre F."/>
            <person name="LeVine R."/>
            <person name="Lipovsky A."/>
            <person name="Liu X."/>
            <person name="Liu J."/>
            <person name="Liu S."/>
            <person name="Lokyitsang T."/>
            <person name="Lokyitsang Y."/>
            <person name="Lubonja R."/>
            <person name="Lui A."/>
            <person name="MacDonald P."/>
            <person name="Magnisalis V."/>
            <person name="Maru K."/>
            <person name="Matthews C."/>
            <person name="McCusker W."/>
            <person name="McDonough S."/>
            <person name="Mehta T."/>
            <person name="Meldrim J."/>
            <person name="Meneus L."/>
            <person name="Mihai O."/>
            <person name="Mihalev A."/>
            <person name="Mihova T."/>
            <person name="Mittelman R."/>
            <person name="Mlenga V."/>
            <person name="Montmayeur A."/>
            <person name="Mulrain L."/>
            <person name="Navidi A."/>
            <person name="Naylor J."/>
            <person name="Negash T."/>
            <person name="Nguyen T."/>
            <person name="Nguyen N."/>
            <person name="Nicol R."/>
            <person name="Norbu C."/>
            <person name="Norbu N."/>
            <person name="Novod N."/>
            <person name="O'Neill B."/>
            <person name="Osman S."/>
            <person name="Markiewicz E."/>
            <person name="Oyono O.L."/>
            <person name="Patti C."/>
            <person name="Phunkhang P."/>
            <person name="Pierre F."/>
            <person name="Priest M."/>
            <person name="Raghuraman S."/>
            <person name="Rege F."/>
            <person name="Reyes R."/>
            <person name="Rise C."/>
            <person name="Rogov P."/>
            <person name="Ross K."/>
            <person name="Ryan E."/>
            <person name="Settipalli S."/>
            <person name="Shea T."/>
            <person name="Sherpa N."/>
            <person name="Shi L."/>
            <person name="Shih D."/>
            <person name="Sparrow T."/>
            <person name="Spaulding J."/>
            <person name="Stalker J."/>
            <person name="Stange-Thomann N."/>
            <person name="Stavropoulos S."/>
            <person name="Stone C."/>
            <person name="Strader C."/>
            <person name="Tesfaye S."/>
            <person name="Thomson T."/>
            <person name="Thoulutsang Y."/>
            <person name="Thoulutsang D."/>
            <person name="Topham K."/>
            <person name="Topping I."/>
            <person name="Tsamla T."/>
            <person name="Vassiliev H."/>
            <person name="Vo A."/>
            <person name="Wangchuk T."/>
            <person name="Wangdi T."/>
            <person name="Weiand M."/>
            <person name="Wilkinson J."/>
            <person name="Wilson A."/>
            <person name="Yadav S."/>
            <person name="Young G."/>
            <person name="Yu Q."/>
            <person name="Zembek L."/>
            <person name="Zhong D."/>
            <person name="Zimmer A."/>
            <person name="Zwirko Z."/>
            <person name="Jaffe D.B."/>
            <person name="Alvarez P."/>
            <person name="Brockman W."/>
            <person name="Butler J."/>
            <person name="Chin C."/>
            <person name="Gnerre S."/>
            <person name="Grabherr M."/>
            <person name="Kleber M."/>
            <person name="Mauceli E."/>
            <person name="MacCallum I."/>
        </authorList>
    </citation>
    <scope>NUCLEOTIDE SEQUENCE [LARGE SCALE GENOMIC DNA]</scope>
    <source>
        <strain evidence="2">Tucson 14024-0371.13</strain>
    </source>
</reference>
<dbReference type="AlphaFoldDB" id="A0A0P9A5L3"/>
<protein>
    <submittedName>
        <fullName evidence="1">Uncharacterized protein, isoform C</fullName>
    </submittedName>
</protein>
<organism evidence="1 2">
    <name type="scientific">Drosophila ananassae</name>
    <name type="common">Fruit fly</name>
    <dbReference type="NCBI Taxonomy" id="7217"/>
    <lineage>
        <taxon>Eukaryota</taxon>
        <taxon>Metazoa</taxon>
        <taxon>Ecdysozoa</taxon>
        <taxon>Arthropoda</taxon>
        <taxon>Hexapoda</taxon>
        <taxon>Insecta</taxon>
        <taxon>Pterygota</taxon>
        <taxon>Neoptera</taxon>
        <taxon>Endopterygota</taxon>
        <taxon>Diptera</taxon>
        <taxon>Brachycera</taxon>
        <taxon>Muscomorpha</taxon>
        <taxon>Ephydroidea</taxon>
        <taxon>Drosophilidae</taxon>
        <taxon>Drosophila</taxon>
        <taxon>Sophophora</taxon>
    </lineage>
</organism>
<dbReference type="Proteomes" id="UP000007801">
    <property type="component" value="Unassembled WGS sequence"/>
</dbReference>
<dbReference type="EMBL" id="CH902620">
    <property type="protein sequence ID" value="KPU73758.1"/>
    <property type="molecule type" value="Genomic_DNA"/>
</dbReference>
<accession>A0A0P9A5L3</accession>
<dbReference type="KEGG" id="dan:26514350"/>
<name>A0A0P9A5L3_DROAN</name>
<dbReference type="InParanoid" id="A0A0P9A5L3"/>